<evidence type="ECO:0000313" key="6">
    <source>
        <dbReference type="Proteomes" id="UP000700732"/>
    </source>
</evidence>
<evidence type="ECO:0000256" key="3">
    <source>
        <dbReference type="SAM" id="SignalP"/>
    </source>
</evidence>
<dbReference type="PROSITE" id="PS50005">
    <property type="entry name" value="TPR"/>
    <property type="match status" value="2"/>
</dbReference>
<dbReference type="PANTHER" id="PTHR10098:SF108">
    <property type="entry name" value="TETRATRICOPEPTIDE REPEAT PROTEIN 28"/>
    <property type="match status" value="1"/>
</dbReference>
<dbReference type="EMBL" id="VFIA01000033">
    <property type="protein sequence ID" value="MBC3793923.1"/>
    <property type="molecule type" value="Genomic_DNA"/>
</dbReference>
<keyword evidence="3" id="KW-0732">Signal</keyword>
<feature type="transmembrane region" description="Helical" evidence="2">
    <location>
        <begin position="892"/>
        <end position="913"/>
    </location>
</feature>
<comment type="caution">
    <text evidence="5">The sequence shown here is derived from an EMBL/GenBank/DDBJ whole genome shotgun (WGS) entry which is preliminary data.</text>
</comment>
<accession>A0ABR6WBI4</accession>
<feature type="repeat" description="TPR" evidence="1">
    <location>
        <begin position="110"/>
        <end position="143"/>
    </location>
</feature>
<evidence type="ECO:0000259" key="4">
    <source>
        <dbReference type="Pfam" id="PF12770"/>
    </source>
</evidence>
<dbReference type="InterPro" id="IPR019734">
    <property type="entry name" value="TPR_rpt"/>
</dbReference>
<feature type="domain" description="CHAT" evidence="4">
    <location>
        <begin position="614"/>
        <end position="882"/>
    </location>
</feature>
<dbReference type="SMART" id="SM00028">
    <property type="entry name" value="TPR"/>
    <property type="match status" value="5"/>
</dbReference>
<keyword evidence="2" id="KW-1133">Transmembrane helix</keyword>
<reference evidence="5 6" key="1">
    <citation type="submission" date="2019-06" db="EMBL/GenBank/DDBJ databases">
        <title>Spirosoma utsteinense sp. nov. isolated from Antarctic ice-free soils.</title>
        <authorList>
            <person name="Tahon G."/>
        </authorList>
    </citation>
    <scope>NUCLEOTIDE SEQUENCE [LARGE SCALE GENOMIC DNA]</scope>
    <source>
        <strain evidence="5 6">LMG 31447</strain>
    </source>
</reference>
<keyword evidence="2" id="KW-0472">Membrane</keyword>
<evidence type="ECO:0000313" key="5">
    <source>
        <dbReference type="EMBL" id="MBC3793923.1"/>
    </source>
</evidence>
<dbReference type="Gene3D" id="1.25.40.10">
    <property type="entry name" value="Tetratricopeptide repeat domain"/>
    <property type="match status" value="2"/>
</dbReference>
<dbReference type="PANTHER" id="PTHR10098">
    <property type="entry name" value="RAPSYN-RELATED"/>
    <property type="match status" value="1"/>
</dbReference>
<keyword evidence="2" id="KW-0812">Transmembrane</keyword>
<keyword evidence="1" id="KW-0802">TPR repeat</keyword>
<dbReference type="InterPro" id="IPR024983">
    <property type="entry name" value="CHAT_dom"/>
</dbReference>
<dbReference type="Pfam" id="PF12770">
    <property type="entry name" value="CHAT"/>
    <property type="match status" value="1"/>
</dbReference>
<protein>
    <submittedName>
        <fullName evidence="5">CHAT domain-containing protein</fullName>
    </submittedName>
</protein>
<dbReference type="Pfam" id="PF13181">
    <property type="entry name" value="TPR_8"/>
    <property type="match status" value="1"/>
</dbReference>
<organism evidence="5 6">
    <name type="scientific">Spirosoma utsteinense</name>
    <dbReference type="NCBI Taxonomy" id="2585773"/>
    <lineage>
        <taxon>Bacteria</taxon>
        <taxon>Pseudomonadati</taxon>
        <taxon>Bacteroidota</taxon>
        <taxon>Cytophagia</taxon>
        <taxon>Cytophagales</taxon>
        <taxon>Cytophagaceae</taxon>
        <taxon>Spirosoma</taxon>
    </lineage>
</organism>
<evidence type="ECO:0000256" key="2">
    <source>
        <dbReference type="SAM" id="Phobius"/>
    </source>
</evidence>
<evidence type="ECO:0000256" key="1">
    <source>
        <dbReference type="PROSITE-ProRule" id="PRU00339"/>
    </source>
</evidence>
<proteinExistence type="predicted"/>
<feature type="chain" id="PRO_5045242631" evidence="3">
    <location>
        <begin position="21"/>
        <end position="927"/>
    </location>
</feature>
<sequence length="927" mass="103886">MMSRKSLHLCITFLFPLLGAAQCPPVPVLAEQVKKIAMRPIEQQYQPLDAWLTQWDHCGYEKDSIYVNALLQAGQALLVNDNLPVAVQLVRRAISACQHNLKTTRVADLSKAWYRLGVLYTYQNQITQATNALKQAVVIGRHDPLATNWVSNAHLYLAYGYETAGDFQQTIVHADLGIPMAIRLNNKPLAANLLRQKAQALSTLQAYDLAQQAIEKAIGLIEKEEQLKQALADDYSLLSLILGYKYQYRQALKYAQFSFDLSQRLRYSETPTLAIRLAFLYKKTGQYAEAIHYCQYGIDQSADVFVKAVGLNMMATVYWEKKQFDKALPFYQQGMELLPIGFGKQPVARNPQKEQIRLVEHKGILLDLIQDKADTWLEYAKATNNNHQQLQHALATYKVADQLIDYMRWEHTGQQSKLYWRQKTRGMYERAIETCYRLGDTDQAFRFFEKSRAVMLADKLNELGARQQLSPQLAEQEDKLRKAVSEQQAKLTESKPNTTAYANNQSALIAQQDKLDDFHRQLERTNPAYFQYKYASSLTSVADLQRYLKIQRASFVTYFEGDSALYLLGVTANKVTLQRKPVAPYSQAVRPFMNLLADPEAMNHTSTVARFTTVGNTLYKQLLASLNVPAGRVIVSPDGSLIPFEALSRSAVRLDYLVKSYAFSYAYSAHLLLREEPGAVKPARVGTGDFLGVAPVSFAPRLGQVKLAGSDKALDPIAGRFGTSMLLTHEAATRRAFQAEVSAYRVIHLFTHATADTTGQEPTLYFADSTLRLSDLGDGALPNAQLVVLAACKTGIGAIQRGEGVFSLARGFSALGVPSVLTTLWSVQNDATYRLTDSFYRYLDQGLSKDVALQQAKKDWLENADGANQLPNYWAGLILIGDTNPLERPTRWPWVAIGAVLFLAAGLLSWWHLKRQAVPTLSLSQLS</sequence>
<name>A0ABR6WBI4_9BACT</name>
<dbReference type="Proteomes" id="UP000700732">
    <property type="component" value="Unassembled WGS sequence"/>
</dbReference>
<feature type="repeat" description="TPR" evidence="1">
    <location>
        <begin position="308"/>
        <end position="341"/>
    </location>
</feature>
<dbReference type="InterPro" id="IPR011990">
    <property type="entry name" value="TPR-like_helical_dom_sf"/>
</dbReference>
<feature type="signal peptide" evidence="3">
    <location>
        <begin position="1"/>
        <end position="20"/>
    </location>
</feature>
<keyword evidence="6" id="KW-1185">Reference proteome</keyword>
<dbReference type="SUPFAM" id="SSF48452">
    <property type="entry name" value="TPR-like"/>
    <property type="match status" value="2"/>
</dbReference>
<gene>
    <name evidence="5" type="ORF">FH603_4449</name>
</gene>